<organism evidence="18 19">
    <name type="scientific">Candidatus Falkowbacteria bacterium RIFCSPLOWO2_02_FULL_45_21</name>
    <dbReference type="NCBI Taxonomy" id="1797989"/>
    <lineage>
        <taxon>Bacteria</taxon>
        <taxon>Candidatus Falkowiibacteriota</taxon>
    </lineage>
</organism>
<gene>
    <name evidence="18" type="ORF">A3H66_03395</name>
</gene>
<comment type="function">
    <text evidence="16">Probable transporter of a GTP-driven Fe(2+) uptake system.</text>
</comment>
<dbReference type="PANTHER" id="PTHR43185:SF1">
    <property type="entry name" value="FE(2+) TRANSPORTER FEOB"/>
    <property type="match status" value="1"/>
</dbReference>
<evidence type="ECO:0000259" key="17">
    <source>
        <dbReference type="PROSITE" id="PS51711"/>
    </source>
</evidence>
<feature type="transmembrane region" description="Helical" evidence="16">
    <location>
        <begin position="477"/>
        <end position="498"/>
    </location>
</feature>
<dbReference type="InterPro" id="IPR003373">
    <property type="entry name" value="Fe2_transport_prot-B"/>
</dbReference>
<feature type="binding site" evidence="15">
    <location>
        <position position="37"/>
    </location>
    <ligand>
        <name>Mg(2+)</name>
        <dbReference type="ChEBI" id="CHEBI:18420"/>
        <label>2</label>
    </ligand>
</feature>
<evidence type="ECO:0000256" key="8">
    <source>
        <dbReference type="ARBA" id="ARBA00023004"/>
    </source>
</evidence>
<dbReference type="GO" id="GO:0015093">
    <property type="term" value="F:ferrous iron transmembrane transporter activity"/>
    <property type="evidence" value="ECO:0007669"/>
    <property type="project" value="UniProtKB-UniRule"/>
</dbReference>
<dbReference type="InterPro" id="IPR030389">
    <property type="entry name" value="G_FEOB_dom"/>
</dbReference>
<evidence type="ECO:0000256" key="7">
    <source>
        <dbReference type="ARBA" id="ARBA00022989"/>
    </source>
</evidence>
<name>A0A1F5SCE1_9BACT</name>
<dbReference type="EMBL" id="MFFW01000025">
    <property type="protein sequence ID" value="OGF24347.1"/>
    <property type="molecule type" value="Genomic_DNA"/>
</dbReference>
<protein>
    <recommendedName>
        <fullName evidence="12 13">Ferrous iron transport protein B</fullName>
    </recommendedName>
</protein>
<dbReference type="AlphaFoldDB" id="A0A1F5SCE1"/>
<feature type="binding site" evidence="15">
    <location>
        <position position="34"/>
    </location>
    <ligand>
        <name>Mg(2+)</name>
        <dbReference type="ChEBI" id="CHEBI:18420"/>
        <label>2</label>
    </ligand>
</feature>
<feature type="transmembrane region" description="Helical" evidence="16">
    <location>
        <begin position="531"/>
        <end position="550"/>
    </location>
</feature>
<feature type="transmembrane region" description="Helical" evidence="16">
    <location>
        <begin position="562"/>
        <end position="582"/>
    </location>
</feature>
<feature type="binding site" evidence="15">
    <location>
        <position position="38"/>
    </location>
    <ligand>
        <name>Mg(2+)</name>
        <dbReference type="ChEBI" id="CHEBI:18420"/>
        <label>2</label>
    </ligand>
</feature>
<feature type="binding site" evidence="14">
    <location>
        <begin position="158"/>
        <end position="160"/>
    </location>
    <ligand>
        <name>GTP</name>
        <dbReference type="ChEBI" id="CHEBI:37565"/>
        <label>1</label>
    </ligand>
</feature>
<evidence type="ECO:0000313" key="18">
    <source>
        <dbReference type="EMBL" id="OGF24347.1"/>
    </source>
</evidence>
<keyword evidence="7 16" id="KW-1133">Transmembrane helix</keyword>
<feature type="binding site" evidence="14">
    <location>
        <begin position="23"/>
        <end position="30"/>
    </location>
    <ligand>
        <name>GTP</name>
        <dbReference type="ChEBI" id="CHEBI:37565"/>
        <label>1</label>
    </ligand>
</feature>
<dbReference type="InterPro" id="IPR006073">
    <property type="entry name" value="GTP-bd"/>
</dbReference>
<dbReference type="GO" id="GO:0005886">
    <property type="term" value="C:plasma membrane"/>
    <property type="evidence" value="ECO:0007669"/>
    <property type="project" value="UniProtKB-SubCell"/>
</dbReference>
<feature type="transmembrane region" description="Helical" evidence="16">
    <location>
        <begin position="372"/>
        <end position="391"/>
    </location>
</feature>
<evidence type="ECO:0000256" key="9">
    <source>
        <dbReference type="ARBA" id="ARBA00023065"/>
    </source>
</evidence>
<evidence type="ECO:0000256" key="1">
    <source>
        <dbReference type="ARBA" id="ARBA00004651"/>
    </source>
</evidence>
<dbReference type="InterPro" id="IPR050860">
    <property type="entry name" value="FeoB_GTPase"/>
</dbReference>
<evidence type="ECO:0000256" key="16">
    <source>
        <dbReference type="RuleBase" id="RU362098"/>
    </source>
</evidence>
<dbReference type="GO" id="GO:0046872">
    <property type="term" value="F:metal ion binding"/>
    <property type="evidence" value="ECO:0007669"/>
    <property type="project" value="UniProtKB-KW"/>
</dbReference>
<dbReference type="PRINTS" id="PR00326">
    <property type="entry name" value="GTP1OBG"/>
</dbReference>
<dbReference type="Pfam" id="PF07664">
    <property type="entry name" value="FeoB_C"/>
    <property type="match status" value="1"/>
</dbReference>
<reference evidence="18 19" key="1">
    <citation type="journal article" date="2016" name="Nat. Commun.">
        <title>Thousands of microbial genomes shed light on interconnected biogeochemical processes in an aquifer system.</title>
        <authorList>
            <person name="Anantharaman K."/>
            <person name="Brown C.T."/>
            <person name="Hug L.A."/>
            <person name="Sharon I."/>
            <person name="Castelle C.J."/>
            <person name="Probst A.J."/>
            <person name="Thomas B.C."/>
            <person name="Singh A."/>
            <person name="Wilkins M.J."/>
            <person name="Karaoz U."/>
            <person name="Brodie E.L."/>
            <person name="Williams K.H."/>
            <person name="Hubbard S.S."/>
            <person name="Banfield J.F."/>
        </authorList>
    </citation>
    <scope>NUCLEOTIDE SEQUENCE [LARGE SCALE GENOMIC DNA]</scope>
</reference>
<proteinExistence type="inferred from homology"/>
<dbReference type="GO" id="GO:0005525">
    <property type="term" value="F:GTP binding"/>
    <property type="evidence" value="ECO:0007669"/>
    <property type="project" value="UniProtKB-KW"/>
</dbReference>
<accession>A0A1F5SCE1</accession>
<evidence type="ECO:0000256" key="15">
    <source>
        <dbReference type="PIRSR" id="PIRSR603373-2"/>
    </source>
</evidence>
<keyword evidence="4 16" id="KW-0410">Iron transport</keyword>
<sequence>MLNCHAEIKKIKTQTKFTIALAGNPNVGKSTIFNQLTGLGAVTANYPGKTVSLNIGPAEFRGLAFGIIDLPGAYSLGAISEDQFIARRAILEKHAEVVVAVVDATNLTRNLYLTLQLIELGCPLVIALNLIDVAAKQNLLIDAKKLSQLLGVPVAPIVATTGEGIDKLIDTCAKVAAERLKINPRLPRYADEIAGLVSGLSEIIKNNLSSRPYEIRAEALAMLLLEEDEEFINYFKSDKIDSAAQKKIKQFFSIIKTGDKEKMAAKIVAARHGYADELAQAITLHTKTDKTTLATRLWRLSLSPLLGLVMLIAGLIAVFSIMYYLGGFLSFNFERLWSAFVSPYIKALIFWLFGHNAIANTLLWGLDAGIQASLSVGIPYILTFYLILAFLEDTGYLNSIAFLTDSLMHKIGLHGRSVIPLVAGAGCNVPAIIGTRVLTTKREKIIACALISLTPCSARTAVIMGAVAFFVGWQWALAIYLIDFLAIAATGKGLAIFLPGKSSGLVMEMFLFRRPTVKTVLKKTWYRFKEFIIIAAPIITIGSILLGGLYETNYIWLIAEPTKFLVQGWLGLPAVAGICLLFGILRKELALQLLLTLAIMQYGSGMQNLLSFMTKQQIFIFALVTTLYIPCIATVTVLMKELGWKIAISIALFTITLAIIIGGLANQILNLTHLL</sequence>
<evidence type="ECO:0000256" key="5">
    <source>
        <dbReference type="ARBA" id="ARBA00022692"/>
    </source>
</evidence>
<evidence type="ECO:0000256" key="13">
    <source>
        <dbReference type="NCBIfam" id="TIGR00437"/>
    </source>
</evidence>
<keyword evidence="2 16" id="KW-0813">Transport</keyword>
<evidence type="ECO:0000256" key="14">
    <source>
        <dbReference type="PIRSR" id="PIRSR603373-1"/>
    </source>
</evidence>
<keyword evidence="10 14" id="KW-0342">GTP-binding</keyword>
<evidence type="ECO:0000313" key="19">
    <source>
        <dbReference type="Proteomes" id="UP000178783"/>
    </source>
</evidence>
<comment type="caution">
    <text evidence="18">The sequence shown here is derived from an EMBL/GenBank/DDBJ whole genome shotgun (WGS) entry which is preliminary data.</text>
</comment>
<dbReference type="Pfam" id="PF07670">
    <property type="entry name" value="Gate"/>
    <property type="match status" value="2"/>
</dbReference>
<comment type="subcellular location">
    <subcellularLocation>
        <location evidence="16">Cell inner membrane</location>
        <topology evidence="16">Multi-pass membrane protein</topology>
    </subcellularLocation>
    <subcellularLocation>
        <location evidence="1">Cell membrane</location>
        <topology evidence="1">Multi-pass membrane protein</topology>
    </subcellularLocation>
</comment>
<keyword evidence="15" id="KW-0479">Metal-binding</keyword>
<dbReference type="SUPFAM" id="SSF52540">
    <property type="entry name" value="P-loop containing nucleoside triphosphate hydrolases"/>
    <property type="match status" value="1"/>
</dbReference>
<dbReference type="NCBIfam" id="TIGR00437">
    <property type="entry name" value="feoB"/>
    <property type="match status" value="1"/>
</dbReference>
<feature type="transmembrane region" description="Helical" evidence="16">
    <location>
        <begin position="345"/>
        <end position="365"/>
    </location>
</feature>
<evidence type="ECO:0000256" key="11">
    <source>
        <dbReference type="ARBA" id="ARBA00023136"/>
    </source>
</evidence>
<dbReference type="InterPro" id="IPR005225">
    <property type="entry name" value="Small_GTP-bd"/>
</dbReference>
<evidence type="ECO:0000256" key="10">
    <source>
        <dbReference type="ARBA" id="ARBA00023134"/>
    </source>
</evidence>
<feature type="binding site" evidence="14">
    <location>
        <begin position="129"/>
        <end position="132"/>
    </location>
    <ligand>
        <name>GTP</name>
        <dbReference type="ChEBI" id="CHEBI:37565"/>
        <label>1</label>
    </ligand>
</feature>
<dbReference type="NCBIfam" id="TIGR00231">
    <property type="entry name" value="small_GTP"/>
    <property type="match status" value="1"/>
</dbReference>
<keyword evidence="15" id="KW-0460">Magnesium</keyword>
<feature type="binding site" evidence="14">
    <location>
        <begin position="69"/>
        <end position="72"/>
    </location>
    <ligand>
        <name>GTP</name>
        <dbReference type="ChEBI" id="CHEBI:37565"/>
        <label>1</label>
    </ligand>
</feature>
<keyword evidence="11 16" id="KW-0472">Membrane</keyword>
<dbReference type="PANTHER" id="PTHR43185">
    <property type="entry name" value="FERROUS IRON TRANSPORT PROTEIN B"/>
    <property type="match status" value="1"/>
</dbReference>
<dbReference type="STRING" id="1797989.A3H66_03395"/>
<dbReference type="InterPro" id="IPR041069">
    <property type="entry name" value="FeoB_Cyto"/>
</dbReference>
<dbReference type="InterPro" id="IPR011640">
    <property type="entry name" value="Fe2_transport_prot_B_C"/>
</dbReference>
<keyword evidence="8 16" id="KW-0408">Iron</keyword>
<keyword evidence="9" id="KW-0406">Ion transport</keyword>
<keyword evidence="3" id="KW-1003">Cell membrane</keyword>
<feature type="transmembrane region" description="Helical" evidence="16">
    <location>
        <begin position="618"/>
        <end position="639"/>
    </location>
</feature>
<comment type="similarity">
    <text evidence="16">Belongs to the TRAFAC class TrmE-Era-EngA-EngB-Septin-like GTPase superfamily. FeoB GTPase (TC 9.A.8) family.</text>
</comment>
<feature type="transmembrane region" description="Helical" evidence="16">
    <location>
        <begin position="305"/>
        <end position="325"/>
    </location>
</feature>
<evidence type="ECO:0000256" key="3">
    <source>
        <dbReference type="ARBA" id="ARBA00022475"/>
    </source>
</evidence>
<keyword evidence="6 14" id="KW-0547">Nucleotide-binding</keyword>
<dbReference type="Pfam" id="PF17910">
    <property type="entry name" value="FeoB_Cyto"/>
    <property type="match status" value="1"/>
</dbReference>
<dbReference type="CDD" id="cd01879">
    <property type="entry name" value="FeoB"/>
    <property type="match status" value="1"/>
</dbReference>
<feature type="domain" description="FeoB-type G" evidence="17">
    <location>
        <begin position="16"/>
        <end position="178"/>
    </location>
</feature>
<evidence type="ECO:0000256" key="12">
    <source>
        <dbReference type="ARBA" id="ARBA00031200"/>
    </source>
</evidence>
<dbReference type="Proteomes" id="UP000178783">
    <property type="component" value="Unassembled WGS sequence"/>
</dbReference>
<feature type="transmembrane region" description="Helical" evidence="16">
    <location>
        <begin position="445"/>
        <end position="471"/>
    </location>
</feature>
<evidence type="ECO:0000256" key="2">
    <source>
        <dbReference type="ARBA" id="ARBA00022448"/>
    </source>
</evidence>
<dbReference type="Gene3D" id="1.10.287.1770">
    <property type="match status" value="1"/>
</dbReference>
<dbReference type="Pfam" id="PF02421">
    <property type="entry name" value="FeoB_N"/>
    <property type="match status" value="1"/>
</dbReference>
<dbReference type="PROSITE" id="PS51711">
    <property type="entry name" value="G_FEOB"/>
    <property type="match status" value="1"/>
</dbReference>
<feature type="transmembrane region" description="Helical" evidence="16">
    <location>
        <begin position="646"/>
        <end position="669"/>
    </location>
</feature>
<evidence type="ECO:0000256" key="4">
    <source>
        <dbReference type="ARBA" id="ARBA00022496"/>
    </source>
</evidence>
<dbReference type="InterPro" id="IPR011642">
    <property type="entry name" value="Gate_dom"/>
</dbReference>
<feature type="transmembrane region" description="Helical" evidence="16">
    <location>
        <begin position="589"/>
        <end position="606"/>
    </location>
</feature>
<dbReference type="InterPro" id="IPR027417">
    <property type="entry name" value="P-loop_NTPase"/>
</dbReference>
<evidence type="ECO:0000256" key="6">
    <source>
        <dbReference type="ARBA" id="ARBA00022741"/>
    </source>
</evidence>
<dbReference type="Gene3D" id="3.40.50.300">
    <property type="entry name" value="P-loop containing nucleotide triphosphate hydrolases"/>
    <property type="match status" value="1"/>
</dbReference>
<keyword evidence="5 16" id="KW-0812">Transmembrane</keyword>